<dbReference type="SMART" id="SM00051">
    <property type="entry name" value="DSL"/>
    <property type="match status" value="1"/>
</dbReference>
<feature type="domain" description="EGF-like" evidence="21">
    <location>
        <begin position="424"/>
        <end position="460"/>
    </location>
</feature>
<dbReference type="Gene3D" id="2.60.40.3510">
    <property type="match status" value="1"/>
</dbReference>
<evidence type="ECO:0000256" key="2">
    <source>
        <dbReference type="ARBA" id="ARBA00022473"/>
    </source>
</evidence>
<dbReference type="InterPro" id="IPR001881">
    <property type="entry name" value="EGF-like_Ca-bd_dom"/>
</dbReference>
<dbReference type="InterPro" id="IPR013032">
    <property type="entry name" value="EGF-like_CS"/>
</dbReference>
<evidence type="ECO:0000256" key="14">
    <source>
        <dbReference type="ARBA" id="ARBA00023180"/>
    </source>
</evidence>
<feature type="disulfide bond" evidence="15">
    <location>
        <begin position="450"/>
        <end position="459"/>
    </location>
</feature>
<keyword evidence="12 17" id="KW-0472">Membrane</keyword>
<dbReference type="InterPro" id="IPR001774">
    <property type="entry name" value="DSL"/>
</dbReference>
<dbReference type="PROSITE" id="PS51051">
    <property type="entry name" value="DSL"/>
    <property type="match status" value="1"/>
</dbReference>
<dbReference type="FunFam" id="2.10.25.10:FF:000347">
    <property type="entry name" value="delta-like protein 3"/>
    <property type="match status" value="1"/>
</dbReference>
<feature type="chain" id="PRO_5035730537" description="Delta-like protein" evidence="20">
    <location>
        <begin position="22"/>
        <end position="642"/>
    </location>
</feature>
<dbReference type="GO" id="GO:0035282">
    <property type="term" value="P:segmentation"/>
    <property type="evidence" value="ECO:0007669"/>
    <property type="project" value="UniProtKB-ARBA"/>
</dbReference>
<dbReference type="GO" id="GO:0005509">
    <property type="term" value="F:calcium ion binding"/>
    <property type="evidence" value="ECO:0007669"/>
    <property type="project" value="InterPro"/>
</dbReference>
<evidence type="ECO:0000256" key="11">
    <source>
        <dbReference type="ARBA" id="ARBA00022989"/>
    </source>
</evidence>
<keyword evidence="11 17" id="KW-1133">Transmembrane helix</keyword>
<evidence type="ECO:0000256" key="13">
    <source>
        <dbReference type="ARBA" id="ARBA00023157"/>
    </source>
</evidence>
<keyword evidence="9" id="KW-0832">Ubl conjugation</keyword>
<dbReference type="PROSITE" id="PS00022">
    <property type="entry name" value="EGF_1"/>
    <property type="match status" value="8"/>
</dbReference>
<dbReference type="GO" id="GO:0030855">
    <property type="term" value="P:epithelial cell differentiation"/>
    <property type="evidence" value="ECO:0007669"/>
    <property type="project" value="UniProtKB-ARBA"/>
</dbReference>
<feature type="region of interest" description="Disordered" evidence="18">
    <location>
        <begin position="574"/>
        <end position="619"/>
    </location>
</feature>
<dbReference type="GO" id="GO:0016020">
    <property type="term" value="C:membrane"/>
    <property type="evidence" value="ECO:0007669"/>
    <property type="project" value="UniProtKB-SubCell"/>
</dbReference>
<keyword evidence="13 15" id="KW-1015">Disulfide bond</keyword>
<accession>A0A8T2JUK8</accession>
<dbReference type="FunFam" id="2.10.25.10:FF:000064">
    <property type="entry name" value="Delta-like protein"/>
    <property type="match status" value="1"/>
</dbReference>
<gene>
    <name evidence="23" type="ORF">GDO86_015835</name>
</gene>
<dbReference type="SUPFAM" id="SSF57184">
    <property type="entry name" value="Growth factor receptor domain"/>
    <property type="match status" value="1"/>
</dbReference>
<feature type="disulfide bond" evidence="16">
    <location>
        <begin position="172"/>
        <end position="184"/>
    </location>
</feature>
<comment type="caution">
    <text evidence="15">Lacks conserved residue(s) required for the propagation of feature annotation.</text>
</comment>
<evidence type="ECO:0000256" key="19">
    <source>
        <dbReference type="SAM" id="Phobius"/>
    </source>
</evidence>
<dbReference type="FunFam" id="2.10.25.140:FF:000001">
    <property type="entry name" value="Delta-like protein"/>
    <property type="match status" value="1"/>
</dbReference>
<dbReference type="FunFam" id="2.10.25.10:FF:000368">
    <property type="entry name" value="Delta-like 3 (Drosophila), isoform CRA_b"/>
    <property type="match status" value="1"/>
</dbReference>
<keyword evidence="7" id="KW-0221">Differentiation</keyword>
<name>A0A8T2JUK8_9PIPI</name>
<keyword evidence="4 17" id="KW-0812">Transmembrane</keyword>
<dbReference type="Gene3D" id="2.10.25.10">
    <property type="entry name" value="Laminin"/>
    <property type="match status" value="7"/>
</dbReference>
<evidence type="ECO:0000256" key="15">
    <source>
        <dbReference type="PROSITE-ProRule" id="PRU00076"/>
    </source>
</evidence>
<keyword evidence="3 15" id="KW-0245">EGF-like domain</keyword>
<evidence type="ECO:0000313" key="23">
    <source>
        <dbReference type="EMBL" id="KAG8448909.1"/>
    </source>
</evidence>
<keyword evidence="14" id="KW-0325">Glycoprotein</keyword>
<evidence type="ECO:0000256" key="20">
    <source>
        <dbReference type="SAM" id="SignalP"/>
    </source>
</evidence>
<dbReference type="InterPro" id="IPR018097">
    <property type="entry name" value="EGF_Ca-bd_CS"/>
</dbReference>
<feature type="domain" description="DSL" evidence="22">
    <location>
        <begin position="157"/>
        <end position="201"/>
    </location>
</feature>
<evidence type="ECO:0000256" key="6">
    <source>
        <dbReference type="ARBA" id="ARBA00022737"/>
    </source>
</evidence>
<feature type="disulfide bond" evidence="15">
    <location>
        <begin position="488"/>
        <end position="497"/>
    </location>
</feature>
<dbReference type="InterPro" id="IPR009030">
    <property type="entry name" value="Growth_fac_rcpt_cys_sf"/>
</dbReference>
<dbReference type="GO" id="GO:0048646">
    <property type="term" value="P:anatomical structure formation involved in morphogenesis"/>
    <property type="evidence" value="ECO:0007669"/>
    <property type="project" value="UniProtKB-ARBA"/>
</dbReference>
<evidence type="ECO:0000256" key="4">
    <source>
        <dbReference type="ARBA" id="ARBA00022692"/>
    </source>
</evidence>
<proteinExistence type="predicted"/>
<dbReference type="PROSITE" id="PS00010">
    <property type="entry name" value="ASX_HYDROXYL"/>
    <property type="match status" value="2"/>
</dbReference>
<dbReference type="FunFam" id="2.10.25.10:FF:000122">
    <property type="entry name" value="Protein crumbs homolog 2"/>
    <property type="match status" value="1"/>
</dbReference>
<evidence type="ECO:0000256" key="9">
    <source>
        <dbReference type="ARBA" id="ARBA00022843"/>
    </source>
</evidence>
<dbReference type="GO" id="GO:0005112">
    <property type="term" value="F:Notch binding"/>
    <property type="evidence" value="ECO:0007669"/>
    <property type="project" value="TreeGrafter"/>
</dbReference>
<feature type="disulfide bond" evidence="15">
    <location>
        <begin position="412"/>
        <end position="421"/>
    </location>
</feature>
<evidence type="ECO:0000256" key="8">
    <source>
        <dbReference type="ARBA" id="ARBA00022837"/>
    </source>
</evidence>
<feature type="signal peptide" evidence="20">
    <location>
        <begin position="1"/>
        <end position="21"/>
    </location>
</feature>
<keyword evidence="24" id="KW-1185">Reference proteome</keyword>
<evidence type="ECO:0000256" key="17">
    <source>
        <dbReference type="RuleBase" id="RU280815"/>
    </source>
</evidence>
<dbReference type="Pfam" id="PF21700">
    <property type="entry name" value="EGF_DL_JAG"/>
    <property type="match status" value="1"/>
</dbReference>
<feature type="disulfide bond" evidence="16">
    <location>
        <begin position="159"/>
        <end position="168"/>
    </location>
</feature>
<dbReference type="Pfam" id="PF07657">
    <property type="entry name" value="MNNL"/>
    <property type="match status" value="1"/>
</dbReference>
<dbReference type="GO" id="GO:0009952">
    <property type="term" value="P:anterior/posterior pattern specification"/>
    <property type="evidence" value="ECO:0007669"/>
    <property type="project" value="UniProtKB-ARBA"/>
</dbReference>
<dbReference type="GO" id="GO:0035239">
    <property type="term" value="P:tube morphogenesis"/>
    <property type="evidence" value="ECO:0007669"/>
    <property type="project" value="UniProtKB-ARBA"/>
</dbReference>
<protein>
    <recommendedName>
        <fullName evidence="17">Delta-like protein</fullName>
    </recommendedName>
</protein>
<dbReference type="SMART" id="SM00179">
    <property type="entry name" value="EGF_CA"/>
    <property type="match status" value="6"/>
</dbReference>
<keyword evidence="8" id="KW-0106">Calcium</keyword>
<evidence type="ECO:0000256" key="18">
    <source>
        <dbReference type="SAM" id="MobiDB-lite"/>
    </source>
</evidence>
<dbReference type="PANTHER" id="PTHR12916:SF9">
    <property type="entry name" value="NEUROGENIC LOCUS NOTCH HOMOLOG PROTEIN 1-RELATED"/>
    <property type="match status" value="1"/>
</dbReference>
<evidence type="ECO:0000259" key="21">
    <source>
        <dbReference type="PROSITE" id="PS50026"/>
    </source>
</evidence>
<evidence type="ECO:0000256" key="7">
    <source>
        <dbReference type="ARBA" id="ARBA00022782"/>
    </source>
</evidence>
<feature type="compositionally biased region" description="Basic and acidic residues" evidence="18">
    <location>
        <begin position="597"/>
        <end position="611"/>
    </location>
</feature>
<dbReference type="FunFam" id="2.10.25.10:FF:000018">
    <property type="entry name" value="Delta-like 1"/>
    <property type="match status" value="1"/>
</dbReference>
<evidence type="ECO:0000256" key="1">
    <source>
        <dbReference type="ARBA" id="ARBA00004479"/>
    </source>
</evidence>
<feature type="disulfide bond" evidence="15">
    <location>
        <begin position="334"/>
        <end position="343"/>
    </location>
</feature>
<organism evidence="23 24">
    <name type="scientific">Hymenochirus boettgeri</name>
    <name type="common">Congo dwarf clawed frog</name>
    <dbReference type="NCBI Taxonomy" id="247094"/>
    <lineage>
        <taxon>Eukaryota</taxon>
        <taxon>Metazoa</taxon>
        <taxon>Chordata</taxon>
        <taxon>Craniata</taxon>
        <taxon>Vertebrata</taxon>
        <taxon>Euteleostomi</taxon>
        <taxon>Amphibia</taxon>
        <taxon>Batrachia</taxon>
        <taxon>Anura</taxon>
        <taxon>Pipoidea</taxon>
        <taxon>Pipidae</taxon>
        <taxon>Pipinae</taxon>
        <taxon>Hymenochirus</taxon>
    </lineage>
</organism>
<dbReference type="PROSITE" id="PS50026">
    <property type="entry name" value="EGF_3"/>
    <property type="match status" value="6"/>
</dbReference>
<keyword evidence="5 17" id="KW-0732">Signal</keyword>
<evidence type="ECO:0000313" key="24">
    <source>
        <dbReference type="Proteomes" id="UP000812440"/>
    </source>
</evidence>
<dbReference type="EMBL" id="JAACNH010000003">
    <property type="protein sequence ID" value="KAG8448909.1"/>
    <property type="molecule type" value="Genomic_DNA"/>
</dbReference>
<dbReference type="Pfam" id="PF00008">
    <property type="entry name" value="EGF"/>
    <property type="match status" value="5"/>
</dbReference>
<evidence type="ECO:0000256" key="5">
    <source>
        <dbReference type="ARBA" id="ARBA00022729"/>
    </source>
</evidence>
<dbReference type="FunFam" id="2.10.25.10:FF:000255">
    <property type="entry name" value="Sushi, nidogen and EGF-like domains 1"/>
    <property type="match status" value="1"/>
</dbReference>
<keyword evidence="10" id="KW-0914">Notch signaling pathway</keyword>
<feature type="disulfide bond" evidence="15">
    <location>
        <begin position="374"/>
        <end position="383"/>
    </location>
</feature>
<dbReference type="CDD" id="cd00054">
    <property type="entry name" value="EGF_CA"/>
    <property type="match status" value="5"/>
</dbReference>
<feature type="domain" description="EGF-like" evidence="21">
    <location>
        <begin position="346"/>
        <end position="384"/>
    </location>
</feature>
<comment type="function">
    <text evidence="17">Putative Notch ligand involved in the mediation of Notch signaling.</text>
</comment>
<dbReference type="GO" id="GO:0007219">
    <property type="term" value="P:Notch signaling pathway"/>
    <property type="evidence" value="ECO:0007669"/>
    <property type="project" value="UniProtKB-KW"/>
</dbReference>
<dbReference type="Gene3D" id="2.10.25.140">
    <property type="match status" value="1"/>
</dbReference>
<feature type="domain" description="EGF-like" evidence="21">
    <location>
        <begin position="462"/>
        <end position="498"/>
    </location>
</feature>
<evidence type="ECO:0000256" key="12">
    <source>
        <dbReference type="ARBA" id="ARBA00023136"/>
    </source>
</evidence>
<dbReference type="PROSITE" id="PS01187">
    <property type="entry name" value="EGF_CA"/>
    <property type="match status" value="2"/>
</dbReference>
<feature type="domain" description="EGF-like" evidence="21">
    <location>
        <begin position="386"/>
        <end position="422"/>
    </location>
</feature>
<keyword evidence="6 17" id="KW-0677">Repeat</keyword>
<dbReference type="InterPro" id="IPR000742">
    <property type="entry name" value="EGF"/>
</dbReference>
<dbReference type="InterPro" id="IPR011651">
    <property type="entry name" value="Notch_ligand_N"/>
</dbReference>
<dbReference type="PANTHER" id="PTHR12916">
    <property type="entry name" value="CYTOCHROME C OXIDASE POLYPEPTIDE VIC-2"/>
    <property type="match status" value="1"/>
</dbReference>
<dbReference type="GO" id="GO:0019904">
    <property type="term" value="F:protein domain specific binding"/>
    <property type="evidence" value="ECO:0007669"/>
    <property type="project" value="UniProtKB-ARBA"/>
</dbReference>
<evidence type="ECO:0000256" key="10">
    <source>
        <dbReference type="ARBA" id="ARBA00022976"/>
    </source>
</evidence>
<dbReference type="GO" id="GO:0048863">
    <property type="term" value="P:stem cell differentiation"/>
    <property type="evidence" value="ECO:0007669"/>
    <property type="project" value="UniProtKB-ARBA"/>
</dbReference>
<evidence type="ECO:0000256" key="3">
    <source>
        <dbReference type="ARBA" id="ARBA00022536"/>
    </source>
</evidence>
<comment type="caution">
    <text evidence="23">The sequence shown here is derived from an EMBL/GenBank/DDBJ whole genome shotgun (WGS) entry which is preliminary data.</text>
</comment>
<keyword evidence="2 17" id="KW-0217">Developmental protein</keyword>
<sequence>MGSALLFFAVVLVLSPQLVHSAGVFELKIHSFSSPRPMCVTGQPCHLFFRVCLKHAQPVVSPDPPCTFGSAVSDILPADSGSISDSSPIRVSFHFKWPGIFSLIIESWSTNSAEQSTENPDNLLSRLATRRRLSVGEDWSQDIHLGQQSELRYSYHVTCDDHYYGDSCSDYCRPRDDNFGHYTCDQDGNRLCLAGWKGEYCSEPICLLGCSESHGFCEVPGECKCRMGWQGDLCNECVRYPGCQHGSCSQPWQCICQDGWGGLFCNQDLNYCTNHRPCRNGASCINTGQGSYSCNCRPGYTGTNCEIDINECASNPCKNGGSCNDMENDYECVCPRGFYGKNCDISAMTCEDGPCFNGGTCIEKSSGVGYICRCPLSYHGSNCEKKIDRCTNSPCLNGGHCLDMGRNVLCKCRAGFSGSRCELNIDDCASSPCANGGTCVDDVNSYTCSCTLGFGGRDCTLRVDACSSQPCKNGGTCYTHFSGHVCQCPAGFMGTSCEFRVHDPTPPSTDADSSNTVTMVVCLGLITLCLLGCGVALVMRGMRRGQCNEKGRVNNDLEPKNNLKEKEPYFKLPNPDYLREKSSSKQKLLLGSENDEERSGHKSERKPDVRHGKPPSRYMDEGAYHPIFILPDPEQCVFATEV</sequence>
<evidence type="ECO:0000259" key="22">
    <source>
        <dbReference type="PROSITE" id="PS51051"/>
    </source>
</evidence>
<feature type="disulfide bond" evidence="16">
    <location>
        <begin position="192"/>
        <end position="201"/>
    </location>
</feature>
<feature type="transmembrane region" description="Helical" evidence="19">
    <location>
        <begin position="517"/>
        <end position="539"/>
    </location>
</feature>
<reference evidence="23" key="1">
    <citation type="thesis" date="2020" institute="ProQuest LLC" country="789 East Eisenhower Parkway, Ann Arbor, MI, USA">
        <title>Comparative Genomics and Chromosome Evolution.</title>
        <authorList>
            <person name="Mudd A.B."/>
        </authorList>
    </citation>
    <scope>NUCLEOTIDE SEQUENCE</scope>
    <source>
        <strain evidence="23">Female2</strain>
        <tissue evidence="23">Blood</tissue>
    </source>
</reference>
<comment type="subcellular location">
    <subcellularLocation>
        <location evidence="1 17">Membrane</location>
        <topology evidence="1 17">Single-pass type I membrane protein</topology>
    </subcellularLocation>
</comment>
<dbReference type="GO" id="GO:0030182">
    <property type="term" value="P:neuron differentiation"/>
    <property type="evidence" value="ECO:0007669"/>
    <property type="project" value="UniProtKB-ARBA"/>
</dbReference>
<dbReference type="AlphaFoldDB" id="A0A8T2JUK8"/>
<dbReference type="OrthoDB" id="283575at2759"/>
<dbReference type="Pfam" id="PF01414">
    <property type="entry name" value="DSL"/>
    <property type="match status" value="1"/>
</dbReference>
<dbReference type="PROSITE" id="PS01186">
    <property type="entry name" value="EGF_2"/>
    <property type="match status" value="6"/>
</dbReference>
<feature type="disulfide bond" evidence="15">
    <location>
        <begin position="355"/>
        <end position="372"/>
    </location>
</feature>
<dbReference type="FunFam" id="2.60.40.3510:FF:000004">
    <property type="entry name" value="Delta-like protein"/>
    <property type="match status" value="1"/>
</dbReference>
<dbReference type="Pfam" id="PF12661">
    <property type="entry name" value="hEGF"/>
    <property type="match status" value="1"/>
</dbReference>
<dbReference type="GO" id="GO:0030097">
    <property type="term" value="P:hemopoiesis"/>
    <property type="evidence" value="ECO:0007669"/>
    <property type="project" value="UniProtKB-ARBA"/>
</dbReference>
<feature type="disulfide bond" evidence="15">
    <location>
        <begin position="296"/>
        <end position="305"/>
    </location>
</feature>
<evidence type="ECO:0000256" key="16">
    <source>
        <dbReference type="PROSITE-ProRule" id="PRU00377"/>
    </source>
</evidence>
<dbReference type="SUPFAM" id="SSF57196">
    <property type="entry name" value="EGF/Laminin"/>
    <property type="match status" value="2"/>
</dbReference>
<dbReference type="FunFam" id="2.10.25.10:FF:000012">
    <property type="entry name" value="Delta-like protein"/>
    <property type="match status" value="1"/>
</dbReference>
<feature type="domain" description="EGF-like" evidence="21">
    <location>
        <begin position="268"/>
        <end position="306"/>
    </location>
</feature>
<dbReference type="InterPro" id="IPR000152">
    <property type="entry name" value="EGF-type_Asp/Asn_hydroxyl_site"/>
</dbReference>
<feature type="domain" description="EGF-like" evidence="21">
    <location>
        <begin position="308"/>
        <end position="344"/>
    </location>
</feature>
<dbReference type="PRINTS" id="PR00010">
    <property type="entry name" value="EGFBLOOD"/>
</dbReference>
<dbReference type="SMART" id="SM00181">
    <property type="entry name" value="EGF"/>
    <property type="match status" value="8"/>
</dbReference>
<dbReference type="Proteomes" id="UP000812440">
    <property type="component" value="Chromosome 8_10"/>
</dbReference>